<reference evidence="1 2" key="1">
    <citation type="submission" date="2022-09" db="EMBL/GenBank/DDBJ databases">
        <title>Chelativorans salina sp. nov., a novel slightly halophilic bacterium isolated from a saline lake sediment enrichment.</title>
        <authorList>
            <person name="Gao L."/>
            <person name="Fang B.-Z."/>
            <person name="Li W.-J."/>
        </authorList>
    </citation>
    <scope>NUCLEOTIDE SEQUENCE [LARGE SCALE GENOMIC DNA]</scope>
    <source>
        <strain evidence="1 2">EGI FJ00035</strain>
    </source>
</reference>
<evidence type="ECO:0008006" key="3">
    <source>
        <dbReference type="Google" id="ProtNLM"/>
    </source>
</evidence>
<evidence type="ECO:0000313" key="2">
    <source>
        <dbReference type="Proteomes" id="UP001320831"/>
    </source>
</evidence>
<keyword evidence="2" id="KW-1185">Reference proteome</keyword>
<protein>
    <recommendedName>
        <fullName evidence="3">CopL family metal-binding regulatory protein</fullName>
    </recommendedName>
</protein>
<dbReference type="Proteomes" id="UP001320831">
    <property type="component" value="Unassembled WGS sequence"/>
</dbReference>
<gene>
    <name evidence="1" type="ORF">N5A92_07730</name>
</gene>
<proteinExistence type="predicted"/>
<comment type="caution">
    <text evidence="1">The sequence shown here is derived from an EMBL/GenBank/DDBJ whole genome shotgun (WGS) entry which is preliminary data.</text>
</comment>
<accession>A0ABT2LKX3</accession>
<name>A0ABT2LKX3_9HYPH</name>
<sequence>MRILRAKGREGRLVRLRHALAAPQRMVLALLLVASMTLVGGLHAHEGTVHAALPHGHTAEAHVPQEPCEDRAAGIPADGECCVPAAGCGLFLAHEAHPLSFRAFASEQDELPLRSLDSISPVPEFPPPRPARS</sequence>
<evidence type="ECO:0000313" key="1">
    <source>
        <dbReference type="EMBL" id="MCT7374926.1"/>
    </source>
</evidence>
<dbReference type="RefSeq" id="WP_260901520.1">
    <property type="nucleotide sequence ID" value="NZ_JAOCZP010000002.1"/>
</dbReference>
<organism evidence="1 2">
    <name type="scientific">Chelativorans salis</name>
    <dbReference type="NCBI Taxonomy" id="2978478"/>
    <lineage>
        <taxon>Bacteria</taxon>
        <taxon>Pseudomonadati</taxon>
        <taxon>Pseudomonadota</taxon>
        <taxon>Alphaproteobacteria</taxon>
        <taxon>Hyphomicrobiales</taxon>
        <taxon>Phyllobacteriaceae</taxon>
        <taxon>Chelativorans</taxon>
    </lineage>
</organism>
<dbReference type="EMBL" id="JAOCZP010000002">
    <property type="protein sequence ID" value="MCT7374926.1"/>
    <property type="molecule type" value="Genomic_DNA"/>
</dbReference>